<dbReference type="EMBL" id="CM051403">
    <property type="protein sequence ID" value="KAJ4708133.1"/>
    <property type="molecule type" value="Genomic_DNA"/>
</dbReference>
<dbReference type="Proteomes" id="UP001164539">
    <property type="component" value="Chromosome 10"/>
</dbReference>
<sequence length="153" mass="16307">MSDQSRPVTQMLYDKAPSSRQMVKFLTAATIGATLLFLSGLTLTGTVIALILATPVLVLFSPILVPAAIAVFLAAVGFLFSGGCGVAAITALSWIYGYVTGKHPPGADQLDYARMKIADKARDMKERAREYGQFVQQKAQEATQGSDHEVVVG</sequence>
<reference evidence="1 2" key="1">
    <citation type="journal article" date="2023" name="Science">
        <title>Complex scaffold remodeling in plant triterpene biosynthesis.</title>
        <authorList>
            <person name="De La Pena R."/>
            <person name="Hodgson H."/>
            <person name="Liu J.C."/>
            <person name="Stephenson M.J."/>
            <person name="Martin A.C."/>
            <person name="Owen C."/>
            <person name="Harkess A."/>
            <person name="Leebens-Mack J."/>
            <person name="Jimenez L.E."/>
            <person name="Osbourn A."/>
            <person name="Sattely E.S."/>
        </authorList>
    </citation>
    <scope>NUCLEOTIDE SEQUENCE [LARGE SCALE GENOMIC DNA]</scope>
    <source>
        <strain evidence="2">cv. JPN11</strain>
        <tissue evidence="1">Leaf</tissue>
    </source>
</reference>
<proteinExistence type="predicted"/>
<keyword evidence="2" id="KW-1185">Reference proteome</keyword>
<evidence type="ECO:0000313" key="2">
    <source>
        <dbReference type="Proteomes" id="UP001164539"/>
    </source>
</evidence>
<name>A0ACC1XAE6_MELAZ</name>
<organism evidence="1 2">
    <name type="scientific">Melia azedarach</name>
    <name type="common">Chinaberry tree</name>
    <dbReference type="NCBI Taxonomy" id="155640"/>
    <lineage>
        <taxon>Eukaryota</taxon>
        <taxon>Viridiplantae</taxon>
        <taxon>Streptophyta</taxon>
        <taxon>Embryophyta</taxon>
        <taxon>Tracheophyta</taxon>
        <taxon>Spermatophyta</taxon>
        <taxon>Magnoliopsida</taxon>
        <taxon>eudicotyledons</taxon>
        <taxon>Gunneridae</taxon>
        <taxon>Pentapetalae</taxon>
        <taxon>rosids</taxon>
        <taxon>malvids</taxon>
        <taxon>Sapindales</taxon>
        <taxon>Meliaceae</taxon>
        <taxon>Melia</taxon>
    </lineage>
</organism>
<gene>
    <name evidence="1" type="ORF">OWV82_018132</name>
</gene>
<evidence type="ECO:0000313" key="1">
    <source>
        <dbReference type="EMBL" id="KAJ4708133.1"/>
    </source>
</evidence>
<comment type="caution">
    <text evidence="1">The sequence shown here is derived from an EMBL/GenBank/DDBJ whole genome shotgun (WGS) entry which is preliminary data.</text>
</comment>
<protein>
    <submittedName>
        <fullName evidence="1">Oleosin</fullName>
    </submittedName>
</protein>
<accession>A0ACC1XAE6</accession>